<evidence type="ECO:0000256" key="10">
    <source>
        <dbReference type="ARBA" id="ARBA00023065"/>
    </source>
</evidence>
<dbReference type="Proteomes" id="UP000827092">
    <property type="component" value="Unassembled WGS sequence"/>
</dbReference>
<dbReference type="GO" id="GO:0005739">
    <property type="term" value="C:mitochondrion"/>
    <property type="evidence" value="ECO:0007669"/>
    <property type="project" value="UniProtKB-SubCell"/>
</dbReference>
<keyword evidence="8" id="KW-0560">Oxidoreductase</keyword>
<dbReference type="PANTHER" id="PTHR16821">
    <property type="entry name" value="FRATAXIN"/>
    <property type="match status" value="1"/>
</dbReference>
<evidence type="ECO:0000256" key="5">
    <source>
        <dbReference type="ARBA" id="ARBA00022448"/>
    </source>
</evidence>
<keyword evidence="4" id="KW-0409">Iron storage</keyword>
<gene>
    <name evidence="13" type="ORF">JTE90_001575</name>
</gene>
<dbReference type="EC" id="1.16.3.1" evidence="3"/>
<dbReference type="NCBIfam" id="TIGR03422">
    <property type="entry name" value="mito_frataxin"/>
    <property type="match status" value="1"/>
</dbReference>
<evidence type="ECO:0000256" key="4">
    <source>
        <dbReference type="ARBA" id="ARBA00022434"/>
    </source>
</evidence>
<evidence type="ECO:0000256" key="12">
    <source>
        <dbReference type="ARBA" id="ARBA00047990"/>
    </source>
</evidence>
<dbReference type="Pfam" id="PF01491">
    <property type="entry name" value="Frataxin_Cyay"/>
    <property type="match status" value="1"/>
</dbReference>
<keyword evidence="9" id="KW-0408">Iron</keyword>
<dbReference type="PROSITE" id="PS50810">
    <property type="entry name" value="FRATAXIN_2"/>
    <property type="match status" value="1"/>
</dbReference>
<evidence type="ECO:0000256" key="9">
    <source>
        <dbReference type="ARBA" id="ARBA00023004"/>
    </source>
</evidence>
<comment type="similarity">
    <text evidence="2">Belongs to the frataxin family.</text>
</comment>
<dbReference type="InterPro" id="IPR020895">
    <property type="entry name" value="Frataxin_CS"/>
</dbReference>
<dbReference type="AlphaFoldDB" id="A0AAV6VNH9"/>
<accession>A0AAV6VNH9</accession>
<keyword evidence="11" id="KW-0496">Mitochondrion</keyword>
<dbReference type="Gene3D" id="3.30.920.10">
    <property type="entry name" value="Frataxin/CyaY"/>
    <property type="match status" value="1"/>
</dbReference>
<dbReference type="GO" id="GO:0006826">
    <property type="term" value="P:iron ion transport"/>
    <property type="evidence" value="ECO:0007669"/>
    <property type="project" value="UniProtKB-KW"/>
</dbReference>
<keyword evidence="7" id="KW-0809">Transit peptide</keyword>
<reference evidence="13 14" key="1">
    <citation type="journal article" date="2022" name="Nat. Ecol. Evol.">
        <title>A masculinizing supergene underlies an exaggerated male reproductive morph in a spider.</title>
        <authorList>
            <person name="Hendrickx F."/>
            <person name="De Corte Z."/>
            <person name="Sonet G."/>
            <person name="Van Belleghem S.M."/>
            <person name="Kostlbacher S."/>
            <person name="Vangestel C."/>
        </authorList>
    </citation>
    <scope>NUCLEOTIDE SEQUENCE [LARGE SCALE GENOMIC DNA]</scope>
    <source>
        <strain evidence="13">W744_W776</strain>
    </source>
</reference>
<dbReference type="CDD" id="cd00503">
    <property type="entry name" value="Frataxin"/>
    <property type="match status" value="1"/>
</dbReference>
<dbReference type="GO" id="GO:0051537">
    <property type="term" value="F:2 iron, 2 sulfur cluster binding"/>
    <property type="evidence" value="ECO:0007669"/>
    <property type="project" value="TreeGrafter"/>
</dbReference>
<dbReference type="GO" id="GO:0034986">
    <property type="term" value="F:iron chaperone activity"/>
    <property type="evidence" value="ECO:0007669"/>
    <property type="project" value="TreeGrafter"/>
</dbReference>
<keyword evidence="10" id="KW-0406">Ion transport</keyword>
<evidence type="ECO:0000256" key="1">
    <source>
        <dbReference type="ARBA" id="ARBA00004173"/>
    </source>
</evidence>
<keyword evidence="5" id="KW-0813">Transport</keyword>
<sequence>MSCATWRKGSEFARLRWKTIINRILFAHFRQKSSSAITLKKTIFTVQHQFLKNTNFQILSINTFTDKPNSITTSVEYEEISEETLQSIGDRFEELLEDSNLNDWDVNYSNDVLTVSLNKDGTYVLNKQSPNRQIWLSSPFSGPKRYDYVNGTWIYKHDGKSVHQLLSEEFSKIVQKDVDFMKCSYSKEN</sequence>
<name>A0AAV6VNH9_9ARAC</name>
<dbReference type="GO" id="GO:0006879">
    <property type="term" value="P:intracellular iron ion homeostasis"/>
    <property type="evidence" value="ECO:0007669"/>
    <property type="project" value="UniProtKB-KW"/>
</dbReference>
<dbReference type="SMART" id="SM01219">
    <property type="entry name" value="Frataxin_Cyay"/>
    <property type="match status" value="1"/>
</dbReference>
<comment type="subcellular location">
    <subcellularLocation>
        <location evidence="1">Mitochondrion</location>
    </subcellularLocation>
</comment>
<dbReference type="InterPro" id="IPR017789">
    <property type="entry name" value="Frataxin"/>
</dbReference>
<comment type="caution">
    <text evidence="13">The sequence shown here is derived from an EMBL/GenBank/DDBJ whole genome shotgun (WGS) entry which is preliminary data.</text>
</comment>
<dbReference type="PRINTS" id="PR00904">
    <property type="entry name" value="FRATAXIN"/>
</dbReference>
<protein>
    <recommendedName>
        <fullName evidence="3">ferroxidase</fullName>
        <ecNumber evidence="3">1.16.3.1</ecNumber>
    </recommendedName>
</protein>
<evidence type="ECO:0000256" key="7">
    <source>
        <dbReference type="ARBA" id="ARBA00022946"/>
    </source>
</evidence>
<dbReference type="InterPro" id="IPR036524">
    <property type="entry name" value="Frataxin/CyaY_sf"/>
</dbReference>
<organism evidence="13 14">
    <name type="scientific">Oedothorax gibbosus</name>
    <dbReference type="NCBI Taxonomy" id="931172"/>
    <lineage>
        <taxon>Eukaryota</taxon>
        <taxon>Metazoa</taxon>
        <taxon>Ecdysozoa</taxon>
        <taxon>Arthropoda</taxon>
        <taxon>Chelicerata</taxon>
        <taxon>Arachnida</taxon>
        <taxon>Araneae</taxon>
        <taxon>Araneomorphae</taxon>
        <taxon>Entelegynae</taxon>
        <taxon>Araneoidea</taxon>
        <taxon>Linyphiidae</taxon>
        <taxon>Erigoninae</taxon>
        <taxon>Oedothorax</taxon>
    </lineage>
</organism>
<evidence type="ECO:0000256" key="11">
    <source>
        <dbReference type="ARBA" id="ARBA00023128"/>
    </source>
</evidence>
<proteinExistence type="inferred from homology"/>
<comment type="catalytic activity">
    <reaction evidence="12">
        <text>4 Fe(2+) + O2 + 4 H(+) = 4 Fe(3+) + 2 H2O</text>
        <dbReference type="Rhea" id="RHEA:11148"/>
        <dbReference type="ChEBI" id="CHEBI:15377"/>
        <dbReference type="ChEBI" id="CHEBI:15378"/>
        <dbReference type="ChEBI" id="CHEBI:15379"/>
        <dbReference type="ChEBI" id="CHEBI:29033"/>
        <dbReference type="ChEBI" id="CHEBI:29034"/>
        <dbReference type="EC" id="1.16.3.1"/>
    </reaction>
</comment>
<dbReference type="PROSITE" id="PS01344">
    <property type="entry name" value="FRATAXIN_1"/>
    <property type="match status" value="1"/>
</dbReference>
<dbReference type="PANTHER" id="PTHR16821:SF2">
    <property type="entry name" value="FRATAXIN, MITOCHONDRIAL"/>
    <property type="match status" value="1"/>
</dbReference>
<evidence type="ECO:0000313" key="13">
    <source>
        <dbReference type="EMBL" id="KAG8197645.1"/>
    </source>
</evidence>
<evidence type="ECO:0000256" key="8">
    <source>
        <dbReference type="ARBA" id="ARBA00023002"/>
    </source>
</evidence>
<evidence type="ECO:0000256" key="6">
    <source>
        <dbReference type="ARBA" id="ARBA00022496"/>
    </source>
</evidence>
<dbReference type="InterPro" id="IPR002908">
    <property type="entry name" value="Frataxin/CyaY"/>
</dbReference>
<dbReference type="GO" id="GO:0008199">
    <property type="term" value="F:ferric iron binding"/>
    <property type="evidence" value="ECO:0007669"/>
    <property type="project" value="InterPro"/>
</dbReference>
<evidence type="ECO:0000313" key="14">
    <source>
        <dbReference type="Proteomes" id="UP000827092"/>
    </source>
</evidence>
<keyword evidence="14" id="KW-1185">Reference proteome</keyword>
<dbReference type="GO" id="GO:0004322">
    <property type="term" value="F:ferroxidase activity"/>
    <property type="evidence" value="ECO:0007669"/>
    <property type="project" value="UniProtKB-EC"/>
</dbReference>
<keyword evidence="6" id="KW-0410">Iron transport</keyword>
<dbReference type="GO" id="GO:0016226">
    <property type="term" value="P:iron-sulfur cluster assembly"/>
    <property type="evidence" value="ECO:0007669"/>
    <property type="project" value="InterPro"/>
</dbReference>
<evidence type="ECO:0000256" key="2">
    <source>
        <dbReference type="ARBA" id="ARBA00008183"/>
    </source>
</evidence>
<dbReference type="GO" id="GO:0008198">
    <property type="term" value="F:ferrous iron binding"/>
    <property type="evidence" value="ECO:0007669"/>
    <property type="project" value="TreeGrafter"/>
</dbReference>
<dbReference type="EMBL" id="JAFNEN010000052">
    <property type="protein sequence ID" value="KAG8197645.1"/>
    <property type="molecule type" value="Genomic_DNA"/>
</dbReference>
<dbReference type="SUPFAM" id="SSF55387">
    <property type="entry name" value="Frataxin/Nqo15-like"/>
    <property type="match status" value="1"/>
</dbReference>
<dbReference type="NCBIfam" id="TIGR03421">
    <property type="entry name" value="FeS_CyaY"/>
    <property type="match status" value="1"/>
</dbReference>
<evidence type="ECO:0000256" key="3">
    <source>
        <dbReference type="ARBA" id="ARBA00013107"/>
    </source>
</evidence>